<dbReference type="PROSITE" id="PS00374">
    <property type="entry name" value="MGMT"/>
    <property type="match status" value="1"/>
</dbReference>
<evidence type="ECO:0000256" key="8">
    <source>
        <dbReference type="ARBA" id="ARBA00049348"/>
    </source>
</evidence>
<comment type="subcellular location">
    <subcellularLocation>
        <location evidence="9">Cytoplasm</location>
    </subcellularLocation>
</comment>
<keyword evidence="6 9" id="KW-0227">DNA damage</keyword>
<evidence type="ECO:0000256" key="2">
    <source>
        <dbReference type="ARBA" id="ARBA00008711"/>
    </source>
</evidence>
<dbReference type="InterPro" id="IPR036388">
    <property type="entry name" value="WH-like_DNA-bd_sf"/>
</dbReference>
<protein>
    <recommendedName>
        <fullName evidence="9">Methylated-DNA--protein-cysteine methyltransferase</fullName>
        <ecNumber evidence="9">2.1.1.63</ecNumber>
    </recommendedName>
    <alternativeName>
        <fullName evidence="9">6-O-methylguanine-DNA methyltransferase</fullName>
        <shortName evidence="9">MGMT</shortName>
    </alternativeName>
    <alternativeName>
        <fullName evidence="9">O-6-methylguanine-DNA-alkyltransferase</fullName>
    </alternativeName>
</protein>
<feature type="active site" description="Nucleophile; methyl group acceptor" evidence="9">
    <location>
        <position position="142"/>
    </location>
</feature>
<evidence type="ECO:0000313" key="13">
    <source>
        <dbReference type="Proteomes" id="UP000249522"/>
    </source>
</evidence>
<comment type="function">
    <text evidence="9">Involved in the cellular defense against the biological effects of O6-methylguanine (O6-MeG) and O4-methylthymine (O4-MeT) in DNA. Repairs the methylated nucleobase in DNA by stoichiometrically transferring the methyl group to a cysteine residue in the enzyme. This is a suicide reaction: the enzyme is irreversibly inactivated.</text>
</comment>
<evidence type="ECO:0000256" key="6">
    <source>
        <dbReference type="ARBA" id="ARBA00022763"/>
    </source>
</evidence>
<dbReference type="EC" id="2.1.1.63" evidence="9"/>
<accession>A0A2W1LW73</accession>
<keyword evidence="7 9" id="KW-0234">DNA repair</keyword>
<dbReference type="GO" id="GO:0032259">
    <property type="term" value="P:methylation"/>
    <property type="evidence" value="ECO:0007669"/>
    <property type="project" value="UniProtKB-KW"/>
</dbReference>
<dbReference type="PANTHER" id="PTHR10815">
    <property type="entry name" value="METHYLATED-DNA--PROTEIN-CYSTEINE METHYLTRANSFERASE"/>
    <property type="match status" value="1"/>
</dbReference>
<gene>
    <name evidence="12" type="ORF">DNH61_13900</name>
</gene>
<feature type="domain" description="Methylated-DNA-[protein]-cysteine S-methyltransferase DNA binding" evidence="10">
    <location>
        <begin position="91"/>
        <end position="170"/>
    </location>
</feature>
<evidence type="ECO:0000256" key="5">
    <source>
        <dbReference type="ARBA" id="ARBA00022679"/>
    </source>
</evidence>
<dbReference type="Gene3D" id="3.30.160.70">
    <property type="entry name" value="Methylated DNA-protein cysteine methyltransferase domain"/>
    <property type="match status" value="1"/>
</dbReference>
<dbReference type="PANTHER" id="PTHR10815:SF5">
    <property type="entry name" value="METHYLATED-DNA--PROTEIN-CYSTEINE METHYLTRANSFERASE"/>
    <property type="match status" value="1"/>
</dbReference>
<dbReference type="InterPro" id="IPR014048">
    <property type="entry name" value="MethylDNA_cys_MeTrfase_DNA-bd"/>
</dbReference>
<dbReference type="CDD" id="cd06445">
    <property type="entry name" value="ATase"/>
    <property type="match status" value="1"/>
</dbReference>
<dbReference type="InterPro" id="IPR008332">
    <property type="entry name" value="MethylG_MeTrfase_N"/>
</dbReference>
<keyword evidence="13" id="KW-1185">Reference proteome</keyword>
<dbReference type="Pfam" id="PF01035">
    <property type="entry name" value="DNA_binding_1"/>
    <property type="match status" value="1"/>
</dbReference>
<proteinExistence type="inferred from homology"/>
<dbReference type="Gene3D" id="1.10.10.10">
    <property type="entry name" value="Winged helix-like DNA-binding domain superfamily/Winged helix DNA-binding domain"/>
    <property type="match status" value="1"/>
</dbReference>
<dbReference type="AlphaFoldDB" id="A0A2W1LW73"/>
<dbReference type="GO" id="GO:0003908">
    <property type="term" value="F:methylated-DNA-[protein]-cysteine S-methyltransferase activity"/>
    <property type="evidence" value="ECO:0007669"/>
    <property type="project" value="UniProtKB-UniRule"/>
</dbReference>
<comment type="similarity">
    <text evidence="2 9">Belongs to the MGMT family.</text>
</comment>
<comment type="catalytic activity">
    <reaction evidence="1 9">
        <text>a 4-O-methyl-thymidine in DNA + L-cysteinyl-[protein] = a thymidine in DNA + S-methyl-L-cysteinyl-[protein]</text>
        <dbReference type="Rhea" id="RHEA:53428"/>
        <dbReference type="Rhea" id="RHEA-COMP:10131"/>
        <dbReference type="Rhea" id="RHEA-COMP:10132"/>
        <dbReference type="Rhea" id="RHEA-COMP:13555"/>
        <dbReference type="Rhea" id="RHEA-COMP:13556"/>
        <dbReference type="ChEBI" id="CHEBI:29950"/>
        <dbReference type="ChEBI" id="CHEBI:82612"/>
        <dbReference type="ChEBI" id="CHEBI:137386"/>
        <dbReference type="ChEBI" id="CHEBI:137387"/>
        <dbReference type="EC" id="2.1.1.63"/>
    </reaction>
</comment>
<dbReference type="Pfam" id="PF02870">
    <property type="entry name" value="Methyltransf_1N"/>
    <property type="match status" value="1"/>
</dbReference>
<evidence type="ECO:0000259" key="11">
    <source>
        <dbReference type="Pfam" id="PF02870"/>
    </source>
</evidence>
<evidence type="ECO:0000256" key="9">
    <source>
        <dbReference type="HAMAP-Rule" id="MF_00772"/>
    </source>
</evidence>
<organism evidence="12 13">
    <name type="scientific">Paenibacillus sambharensis</name>
    <dbReference type="NCBI Taxonomy" id="1803190"/>
    <lineage>
        <taxon>Bacteria</taxon>
        <taxon>Bacillati</taxon>
        <taxon>Bacillota</taxon>
        <taxon>Bacilli</taxon>
        <taxon>Bacillales</taxon>
        <taxon>Paenibacillaceae</taxon>
        <taxon>Paenibacillus</taxon>
    </lineage>
</organism>
<dbReference type="HAMAP" id="MF_00772">
    <property type="entry name" value="OGT"/>
    <property type="match status" value="1"/>
</dbReference>
<dbReference type="InterPro" id="IPR036217">
    <property type="entry name" value="MethylDNA_cys_MeTrfase_DNAb"/>
</dbReference>
<comment type="caution">
    <text evidence="12">The sequence shown here is derived from an EMBL/GenBank/DDBJ whole genome shotgun (WGS) entry which is preliminary data.</text>
</comment>
<dbReference type="SUPFAM" id="SSF46767">
    <property type="entry name" value="Methylated DNA-protein cysteine methyltransferase, C-terminal domain"/>
    <property type="match status" value="1"/>
</dbReference>
<feature type="domain" description="Methylguanine DNA methyltransferase ribonuclease-like" evidence="11">
    <location>
        <begin position="5"/>
        <end position="87"/>
    </location>
</feature>
<name>A0A2W1LW73_9BACL</name>
<keyword evidence="4 9" id="KW-0489">Methyltransferase</keyword>
<evidence type="ECO:0000256" key="3">
    <source>
        <dbReference type="ARBA" id="ARBA00022490"/>
    </source>
</evidence>
<evidence type="ECO:0000256" key="1">
    <source>
        <dbReference type="ARBA" id="ARBA00001286"/>
    </source>
</evidence>
<evidence type="ECO:0000256" key="7">
    <source>
        <dbReference type="ARBA" id="ARBA00023204"/>
    </source>
</evidence>
<keyword evidence="3 9" id="KW-0963">Cytoplasm</keyword>
<comment type="catalytic activity">
    <reaction evidence="8 9">
        <text>a 6-O-methyl-2'-deoxyguanosine in DNA + L-cysteinyl-[protein] = S-methyl-L-cysteinyl-[protein] + a 2'-deoxyguanosine in DNA</text>
        <dbReference type="Rhea" id="RHEA:24000"/>
        <dbReference type="Rhea" id="RHEA-COMP:10131"/>
        <dbReference type="Rhea" id="RHEA-COMP:10132"/>
        <dbReference type="Rhea" id="RHEA-COMP:11367"/>
        <dbReference type="Rhea" id="RHEA-COMP:11368"/>
        <dbReference type="ChEBI" id="CHEBI:29950"/>
        <dbReference type="ChEBI" id="CHEBI:82612"/>
        <dbReference type="ChEBI" id="CHEBI:85445"/>
        <dbReference type="ChEBI" id="CHEBI:85448"/>
        <dbReference type="EC" id="2.1.1.63"/>
    </reaction>
</comment>
<dbReference type="NCBIfam" id="TIGR00589">
    <property type="entry name" value="ogt"/>
    <property type="match status" value="1"/>
</dbReference>
<dbReference type="GO" id="GO:0005737">
    <property type="term" value="C:cytoplasm"/>
    <property type="evidence" value="ECO:0007669"/>
    <property type="project" value="UniProtKB-SubCell"/>
</dbReference>
<comment type="miscellaneous">
    <text evidence="9">This enzyme catalyzes only one turnover and therefore is not strictly catalytic. According to one definition, an enzyme is a biocatalyst that acts repeatedly and over many reaction cycles.</text>
</comment>
<dbReference type="FunFam" id="1.10.10.10:FF:000214">
    <property type="entry name" value="Methylated-DNA--protein-cysteine methyltransferase"/>
    <property type="match status" value="1"/>
</dbReference>
<dbReference type="SUPFAM" id="SSF53155">
    <property type="entry name" value="Methylated DNA-protein cysteine methyltransferase domain"/>
    <property type="match status" value="1"/>
</dbReference>
<dbReference type="InterPro" id="IPR036631">
    <property type="entry name" value="MGMT_N_sf"/>
</dbReference>
<dbReference type="Proteomes" id="UP000249522">
    <property type="component" value="Unassembled WGS sequence"/>
</dbReference>
<evidence type="ECO:0000259" key="10">
    <source>
        <dbReference type="Pfam" id="PF01035"/>
    </source>
</evidence>
<evidence type="ECO:0000313" key="12">
    <source>
        <dbReference type="EMBL" id="PZD95747.1"/>
    </source>
</evidence>
<dbReference type="InterPro" id="IPR001497">
    <property type="entry name" value="MethylDNA_cys_MeTrfase_AS"/>
</dbReference>
<dbReference type="GO" id="GO:0006307">
    <property type="term" value="P:DNA alkylation repair"/>
    <property type="evidence" value="ECO:0007669"/>
    <property type="project" value="UniProtKB-UniRule"/>
</dbReference>
<reference evidence="12 13" key="1">
    <citation type="submission" date="2018-06" db="EMBL/GenBank/DDBJ databases">
        <title>Paenibacillus imtechensis sp. nov.</title>
        <authorList>
            <person name="Pinnaka A.K."/>
            <person name="Singh H."/>
            <person name="Kaur M."/>
        </authorList>
    </citation>
    <scope>NUCLEOTIDE SEQUENCE [LARGE SCALE GENOMIC DNA]</scope>
    <source>
        <strain evidence="12 13">SMB1</strain>
    </source>
</reference>
<dbReference type="InterPro" id="IPR023546">
    <property type="entry name" value="MGMT"/>
</dbReference>
<evidence type="ECO:0000256" key="4">
    <source>
        <dbReference type="ARBA" id="ARBA00022603"/>
    </source>
</evidence>
<sequence length="172" mass="18718">MNWRELDSPIGTLLVCASSRGICHVEFGGYAERLEQMEAWLSKQWPGSGAAMANTAAGPSKLLDEAQRQLHDYFEGRLRSFDLPLELRGTSFQKAVWGELARIPYGEVRSYKQVAEQLGKPLAVRAVGGANNRNPVPLIVPCHRVIGANGSMVGFGGGVEIKTYLLGLEGYA</sequence>
<dbReference type="OrthoDB" id="9802228at2"/>
<keyword evidence="5 9" id="KW-0808">Transferase</keyword>
<dbReference type="EMBL" id="QKRB01000044">
    <property type="protein sequence ID" value="PZD95747.1"/>
    <property type="molecule type" value="Genomic_DNA"/>
</dbReference>